<dbReference type="Pfam" id="PF23559">
    <property type="entry name" value="WHD_DRP"/>
    <property type="match status" value="1"/>
</dbReference>
<evidence type="ECO:0000259" key="7">
    <source>
        <dbReference type="Pfam" id="PF23559"/>
    </source>
</evidence>
<dbReference type="SMART" id="SM00369">
    <property type="entry name" value="LRR_TYP"/>
    <property type="match status" value="2"/>
</dbReference>
<dbReference type="GO" id="GO:0051707">
    <property type="term" value="P:response to other organism"/>
    <property type="evidence" value="ECO:0007669"/>
    <property type="project" value="UniProtKB-ARBA"/>
</dbReference>
<name>A0A834GRH5_RHOSS</name>
<dbReference type="PROSITE" id="PS51450">
    <property type="entry name" value="LRR"/>
    <property type="match status" value="1"/>
</dbReference>
<sequence>MAGQALLGAAFGVLLDRLTSKEIINFFRGRKHDESLLKKLKLKLLGLNKVLNDAEDKQITDRAVKEWLDELKRAVYDAEDLVDEIASEALRCKVEAEYQSGPNRVQPLISSSSFTILFDDEIDSKLERMIDILEDFTKEKDELGLKEVAGQNWSQRLPTTSLVDESCVYGRENDKEEIMKLITRTIVAAFTGSASDAKDLNSLQVMLKESLGEGLLEKPKNNRTMGDEGCECFRELLSRSFFQRSNVKDFFVMHDLVHDLAQSVAGDFCYKLEDGKPCGISENVRHFSYVRGRFDGFDKFKVIKDAKCLRTFFQTDSRTYGKQWLSKKVLDEILSELTRLRVLSLPRYQIEELPYSIGKLIHLRFLDLSYNRINQLPESICTMYNLETLLLSNCHLLTTLPAELVKLILLRNLDLTGTNLKEMPMHISRLKDLQQLTAFVVGKCSGSGINELKELHSLHGAITIAGLENVTSGNDALEAKLKEKKHLEKLALEWGGPTEDSQKERDVLDKLEPHTHLKDLHIKNYRGTKFPTWLGDQSFCKMESLRLENCEFCFSLPPLGQLPSLKELAIARMPYIMNVGHEFYGESDSLSKPFESLETLCFEEMSEWMQWIQLDAGEFPRLQKLEVVKCPNLIGDLPQKVPSLMRLEIKECPKLVTSLPRTTSIRELVLDKCEEVQLEWQGVYSVETLEISSFASLEEFARELSTLTNLTELKVEKCPMLLSFPQEMMRLNNLEELSVLRCPKLELPVSVEMSHCYTSLEKLTFFGCESLKSLPLGLFPKLQYLKIQGCINFDNLVIPEGTELQNLTSLQSLDISGCNNMIFFPCGGLPAPNMSCLHVFHCKKLKALPEQMHTLLPSLQTFGVWDCPEIESFPKGGLPSKVRNFGIGNCKKLLGGRRDWGLQSLPSLMRFALYAGSEDVLESFPEEGLLPSTLTTLWIKGMPNLKSLNSRALQLLGSLKYMEIRKCPQLQSLPEEGLPTSLFALQIERCPLLKPRCRMEEGEDWHKIAHIPLINIDGEAVFDQVHLGPVDVADVADFYDF</sequence>
<evidence type="ECO:0000259" key="6">
    <source>
        <dbReference type="Pfam" id="PF18052"/>
    </source>
</evidence>
<evidence type="ECO:0008006" key="11">
    <source>
        <dbReference type="Google" id="ProtNLM"/>
    </source>
</evidence>
<dbReference type="InterPro" id="IPR056789">
    <property type="entry name" value="LRR_R13L1-DRL21"/>
</dbReference>
<feature type="domain" description="Disease resistance N-terminal" evidence="6">
    <location>
        <begin position="8"/>
        <end position="96"/>
    </location>
</feature>
<dbReference type="GO" id="GO:0006952">
    <property type="term" value="P:defense response"/>
    <property type="evidence" value="ECO:0007669"/>
    <property type="project" value="UniProtKB-KW"/>
</dbReference>
<evidence type="ECO:0000256" key="5">
    <source>
        <dbReference type="SAM" id="Coils"/>
    </source>
</evidence>
<evidence type="ECO:0000259" key="8">
    <source>
        <dbReference type="Pfam" id="PF25019"/>
    </source>
</evidence>
<evidence type="ECO:0000313" key="9">
    <source>
        <dbReference type="EMBL" id="KAF7137790.1"/>
    </source>
</evidence>
<feature type="domain" description="R13L1/DRL21-like LRR repeat region" evidence="8">
    <location>
        <begin position="449"/>
        <end position="573"/>
    </location>
</feature>
<dbReference type="InterPro" id="IPR003591">
    <property type="entry name" value="Leu-rich_rpt_typical-subtyp"/>
</dbReference>
<comment type="caution">
    <text evidence="9">The sequence shown here is derived from an EMBL/GenBank/DDBJ whole genome shotgun (WGS) entry which is preliminary data.</text>
</comment>
<keyword evidence="10" id="KW-1185">Reference proteome</keyword>
<evidence type="ECO:0000256" key="2">
    <source>
        <dbReference type="ARBA" id="ARBA00022737"/>
    </source>
</evidence>
<feature type="coiled-coil region" evidence="5">
    <location>
        <begin position="37"/>
        <end position="88"/>
    </location>
</feature>
<dbReference type="OrthoDB" id="1896560at2759"/>
<reference evidence="9" key="1">
    <citation type="submission" date="2019-11" db="EMBL/GenBank/DDBJ databases">
        <authorList>
            <person name="Liu Y."/>
            <person name="Hou J."/>
            <person name="Li T.-Q."/>
            <person name="Guan C.-H."/>
            <person name="Wu X."/>
            <person name="Wu H.-Z."/>
            <person name="Ling F."/>
            <person name="Zhang R."/>
            <person name="Shi X.-G."/>
            <person name="Ren J.-P."/>
            <person name="Chen E.-F."/>
            <person name="Sun J.-M."/>
        </authorList>
    </citation>
    <scope>NUCLEOTIDE SEQUENCE</scope>
    <source>
        <strain evidence="9">Adult_tree_wgs_1</strain>
        <tissue evidence="9">Leaves</tissue>
    </source>
</reference>
<evidence type="ECO:0000256" key="3">
    <source>
        <dbReference type="ARBA" id="ARBA00022741"/>
    </source>
</evidence>
<dbReference type="AlphaFoldDB" id="A0A834GRH5"/>
<feature type="domain" description="Disease resistance protein winged helix" evidence="7">
    <location>
        <begin position="213"/>
        <end position="261"/>
    </location>
</feature>
<keyword evidence="3" id="KW-0547">Nucleotide-binding</keyword>
<keyword evidence="5" id="KW-0175">Coiled coil</keyword>
<dbReference type="Gene3D" id="3.80.10.10">
    <property type="entry name" value="Ribonuclease Inhibitor"/>
    <property type="match status" value="3"/>
</dbReference>
<proteinExistence type="predicted"/>
<accession>A0A834GRH5</accession>
<gene>
    <name evidence="9" type="ORF">RHSIM_Rhsim07G0060000</name>
</gene>
<dbReference type="InterPro" id="IPR041118">
    <property type="entry name" value="Rx_N"/>
</dbReference>
<protein>
    <recommendedName>
        <fullName evidence="11">Rx N-terminal domain-containing protein</fullName>
    </recommendedName>
</protein>
<dbReference type="PANTHER" id="PTHR47186:SF42">
    <property type="entry name" value="DISEASE RESISTANCE RPP13-LIKE PROTEIN 1"/>
    <property type="match status" value="1"/>
</dbReference>
<dbReference type="Gene3D" id="1.20.5.4130">
    <property type="match status" value="1"/>
</dbReference>
<organism evidence="9 10">
    <name type="scientific">Rhododendron simsii</name>
    <name type="common">Sims's rhododendron</name>
    <dbReference type="NCBI Taxonomy" id="118357"/>
    <lineage>
        <taxon>Eukaryota</taxon>
        <taxon>Viridiplantae</taxon>
        <taxon>Streptophyta</taxon>
        <taxon>Embryophyta</taxon>
        <taxon>Tracheophyta</taxon>
        <taxon>Spermatophyta</taxon>
        <taxon>Magnoliopsida</taxon>
        <taxon>eudicotyledons</taxon>
        <taxon>Gunneridae</taxon>
        <taxon>Pentapetalae</taxon>
        <taxon>asterids</taxon>
        <taxon>Ericales</taxon>
        <taxon>Ericaceae</taxon>
        <taxon>Ericoideae</taxon>
        <taxon>Rhodoreae</taxon>
        <taxon>Rhododendron</taxon>
    </lineage>
</organism>
<dbReference type="Pfam" id="PF00560">
    <property type="entry name" value="LRR_1"/>
    <property type="match status" value="2"/>
</dbReference>
<dbReference type="InterPro" id="IPR001611">
    <property type="entry name" value="Leu-rich_rpt"/>
</dbReference>
<evidence type="ECO:0000256" key="1">
    <source>
        <dbReference type="ARBA" id="ARBA00022614"/>
    </source>
</evidence>
<dbReference type="Pfam" id="PF18052">
    <property type="entry name" value="Rx_N"/>
    <property type="match status" value="1"/>
</dbReference>
<dbReference type="InterPro" id="IPR058922">
    <property type="entry name" value="WHD_DRP"/>
</dbReference>
<dbReference type="SUPFAM" id="SSF52058">
    <property type="entry name" value="L domain-like"/>
    <property type="match status" value="2"/>
</dbReference>
<keyword evidence="2" id="KW-0677">Repeat</keyword>
<dbReference type="Pfam" id="PF25019">
    <property type="entry name" value="LRR_R13L1-DRL21"/>
    <property type="match status" value="1"/>
</dbReference>
<dbReference type="InterPro" id="IPR032675">
    <property type="entry name" value="LRR_dom_sf"/>
</dbReference>
<dbReference type="PANTHER" id="PTHR47186">
    <property type="entry name" value="LEUCINE-RICH REPEAT-CONTAINING PROTEIN 57"/>
    <property type="match status" value="1"/>
</dbReference>
<dbReference type="EMBL" id="WJXA01000007">
    <property type="protein sequence ID" value="KAF7137790.1"/>
    <property type="molecule type" value="Genomic_DNA"/>
</dbReference>
<evidence type="ECO:0000313" key="10">
    <source>
        <dbReference type="Proteomes" id="UP000626092"/>
    </source>
</evidence>
<evidence type="ECO:0000256" key="4">
    <source>
        <dbReference type="ARBA" id="ARBA00022821"/>
    </source>
</evidence>
<dbReference type="Proteomes" id="UP000626092">
    <property type="component" value="Unassembled WGS sequence"/>
</dbReference>
<keyword evidence="4" id="KW-0611">Plant defense</keyword>
<dbReference type="GO" id="GO:0000166">
    <property type="term" value="F:nucleotide binding"/>
    <property type="evidence" value="ECO:0007669"/>
    <property type="project" value="UniProtKB-KW"/>
</dbReference>
<keyword evidence="1" id="KW-0433">Leucine-rich repeat</keyword>